<evidence type="ECO:0000256" key="2">
    <source>
        <dbReference type="ARBA" id="ARBA00022491"/>
    </source>
</evidence>
<dbReference type="PANTHER" id="PTHR34984:SF1">
    <property type="entry name" value="CARBON STORAGE REGULATOR"/>
    <property type="match status" value="1"/>
</dbReference>
<comment type="function">
    <text evidence="6">A translational regulator that binds mRNA to regulate translation initiation and/or mRNA stability. Usually binds in the 5'-UTR at or near the Shine-Dalgarno sequence preventing ribosome-binding, thus repressing translation. Its main target seems to be the major flagellin gene, while its function is anatagonized by FliW.</text>
</comment>
<dbReference type="HAMAP" id="MF_00167">
    <property type="entry name" value="CsrA"/>
    <property type="match status" value="1"/>
</dbReference>
<dbReference type="GO" id="GO:0005829">
    <property type="term" value="C:cytosol"/>
    <property type="evidence" value="ECO:0007669"/>
    <property type="project" value="TreeGrafter"/>
</dbReference>
<gene>
    <name evidence="6" type="primary">csrA</name>
    <name evidence="8" type="ORF">G5B36_24000</name>
    <name evidence="7" type="ORF">L0N08_20745</name>
</gene>
<dbReference type="Gene3D" id="2.60.40.4380">
    <property type="entry name" value="Translational regulator CsrA"/>
    <property type="match status" value="1"/>
</dbReference>
<dbReference type="SUPFAM" id="SSF117130">
    <property type="entry name" value="CsrA-like"/>
    <property type="match status" value="1"/>
</dbReference>
<reference evidence="7" key="3">
    <citation type="submission" date="2022-01" db="EMBL/GenBank/DDBJ databases">
        <title>Collection of gut derived symbiotic bacterial strains cultured from healthy donors.</title>
        <authorList>
            <person name="Lin H."/>
            <person name="Kohout C."/>
            <person name="Waligurski E."/>
            <person name="Pamer E.G."/>
        </authorList>
    </citation>
    <scope>NUCLEOTIDE SEQUENCE</scope>
    <source>
        <strain evidence="7">DFI.6.55</strain>
    </source>
</reference>
<dbReference type="Pfam" id="PF02599">
    <property type="entry name" value="CsrA"/>
    <property type="match status" value="1"/>
</dbReference>
<dbReference type="Proteomes" id="UP000669239">
    <property type="component" value="Unassembled WGS sequence"/>
</dbReference>
<protein>
    <recommendedName>
        <fullName evidence="6">Translational regulator CsrA</fullName>
    </recommendedName>
</protein>
<keyword evidence="9" id="KW-1185">Reference proteome</keyword>
<dbReference type="EMBL" id="JAAITT010000047">
    <property type="protein sequence ID" value="NSJ51741.1"/>
    <property type="molecule type" value="Genomic_DNA"/>
</dbReference>
<reference evidence="8 9" key="1">
    <citation type="journal article" date="2020" name="Cell Host Microbe">
        <title>Functional and Genomic Variation between Human-Derived Isolates of Lachnospiraceae Reveals Inter- and Intra-Species Diversity.</title>
        <authorList>
            <person name="Sorbara M.T."/>
            <person name="Littmann E.R."/>
            <person name="Fontana E."/>
            <person name="Moody T.U."/>
            <person name="Kohout C.E."/>
            <person name="Gjonbalaj M."/>
            <person name="Eaton V."/>
            <person name="Seok R."/>
            <person name="Leiner I.M."/>
            <person name="Pamer E.G."/>
        </authorList>
    </citation>
    <scope>NUCLEOTIDE SEQUENCE [LARGE SCALE GENOMIC DNA]</scope>
    <source>
        <strain evidence="8 9">MSK.1.17</strain>
    </source>
</reference>
<comment type="similarity">
    <text evidence="6">Belongs to the CsrA/RsmA family.</text>
</comment>
<dbReference type="InterPro" id="IPR036107">
    <property type="entry name" value="CsrA_sf"/>
</dbReference>
<evidence type="ECO:0000256" key="6">
    <source>
        <dbReference type="HAMAP-Rule" id="MF_00167"/>
    </source>
</evidence>
<sequence length="81" mass="9220">MLILHRKTNESILIGDYIRITVIENSSMGVRLAIDAPKDIRIMREELAIAAKTNEASLLPSISSIHSLQEILEQHRKEVRE</sequence>
<comment type="subunit">
    <text evidence="6">Homodimer; the beta-strands of each monomer intercalate to form a hydrophobic core, while the alpha-helices form wings that extend away from the core.</text>
</comment>
<evidence type="ECO:0000256" key="1">
    <source>
        <dbReference type="ARBA" id="ARBA00022490"/>
    </source>
</evidence>
<dbReference type="GO" id="GO:0048027">
    <property type="term" value="F:mRNA 5'-UTR binding"/>
    <property type="evidence" value="ECO:0007669"/>
    <property type="project" value="UniProtKB-UniRule"/>
</dbReference>
<comment type="caution">
    <text evidence="7">The sequence shown here is derived from an EMBL/GenBank/DDBJ whole genome shotgun (WGS) entry which is preliminary data.</text>
</comment>
<evidence type="ECO:0000313" key="9">
    <source>
        <dbReference type="Proteomes" id="UP000669239"/>
    </source>
</evidence>
<dbReference type="AlphaFoldDB" id="A0AAW5BUJ6"/>
<evidence type="ECO:0000256" key="3">
    <source>
        <dbReference type="ARBA" id="ARBA00022795"/>
    </source>
</evidence>
<dbReference type="Proteomes" id="UP001299608">
    <property type="component" value="Unassembled WGS sequence"/>
</dbReference>
<dbReference type="GO" id="GO:0006402">
    <property type="term" value="P:mRNA catabolic process"/>
    <property type="evidence" value="ECO:0007669"/>
    <property type="project" value="InterPro"/>
</dbReference>
<keyword evidence="3 6" id="KW-1005">Bacterial flagellum biogenesis</keyword>
<keyword evidence="5 6" id="KW-0694">RNA-binding</keyword>
<evidence type="ECO:0000256" key="5">
    <source>
        <dbReference type="ARBA" id="ARBA00022884"/>
    </source>
</evidence>
<organism evidence="7 10">
    <name type="scientific">Enterocloster aldenensis</name>
    <dbReference type="NCBI Taxonomy" id="358742"/>
    <lineage>
        <taxon>Bacteria</taxon>
        <taxon>Bacillati</taxon>
        <taxon>Bacillota</taxon>
        <taxon>Clostridia</taxon>
        <taxon>Lachnospirales</taxon>
        <taxon>Lachnospiraceae</taxon>
        <taxon>Enterocloster</taxon>
    </lineage>
</organism>
<dbReference type="GO" id="GO:0045947">
    <property type="term" value="P:negative regulation of translational initiation"/>
    <property type="evidence" value="ECO:0007669"/>
    <property type="project" value="UniProtKB-UniRule"/>
</dbReference>
<keyword evidence="4 6" id="KW-0810">Translation regulation</keyword>
<proteinExistence type="inferred from homology"/>
<comment type="subcellular location">
    <subcellularLocation>
        <location evidence="6">Cytoplasm</location>
    </subcellularLocation>
</comment>
<accession>A0AAW5BUJ6</accession>
<dbReference type="GO" id="GO:1902208">
    <property type="term" value="P:regulation of bacterial-type flagellum assembly"/>
    <property type="evidence" value="ECO:0007669"/>
    <property type="project" value="UniProtKB-UniRule"/>
</dbReference>
<evidence type="ECO:0000313" key="10">
    <source>
        <dbReference type="Proteomes" id="UP001299608"/>
    </source>
</evidence>
<evidence type="ECO:0000313" key="7">
    <source>
        <dbReference type="EMBL" id="MCG4747860.1"/>
    </source>
</evidence>
<evidence type="ECO:0000313" key="8">
    <source>
        <dbReference type="EMBL" id="NSJ51741.1"/>
    </source>
</evidence>
<keyword evidence="2 6" id="KW-0678">Repressor</keyword>
<dbReference type="GO" id="GO:0044781">
    <property type="term" value="P:bacterial-type flagellum organization"/>
    <property type="evidence" value="ECO:0007669"/>
    <property type="project" value="UniProtKB-KW"/>
</dbReference>
<name>A0AAW5BUJ6_9FIRM</name>
<dbReference type="GO" id="GO:0006109">
    <property type="term" value="P:regulation of carbohydrate metabolic process"/>
    <property type="evidence" value="ECO:0007669"/>
    <property type="project" value="InterPro"/>
</dbReference>
<dbReference type="InterPro" id="IPR003751">
    <property type="entry name" value="CsrA"/>
</dbReference>
<keyword evidence="1 6" id="KW-0963">Cytoplasm</keyword>
<evidence type="ECO:0000256" key="4">
    <source>
        <dbReference type="ARBA" id="ARBA00022845"/>
    </source>
</evidence>
<dbReference type="PANTHER" id="PTHR34984">
    <property type="entry name" value="CARBON STORAGE REGULATOR"/>
    <property type="match status" value="1"/>
</dbReference>
<dbReference type="RefSeq" id="WP_165642679.1">
    <property type="nucleotide sequence ID" value="NZ_JAAITT010000047.1"/>
</dbReference>
<reference evidence="8" key="2">
    <citation type="submission" date="2020-02" db="EMBL/GenBank/DDBJ databases">
        <authorList>
            <person name="Littmann E."/>
            <person name="Sorbara M."/>
        </authorList>
    </citation>
    <scope>NUCLEOTIDE SEQUENCE</scope>
    <source>
        <strain evidence="8">MSK.1.17</strain>
    </source>
</reference>
<dbReference type="EMBL" id="JAKNGE010000029">
    <property type="protein sequence ID" value="MCG4747860.1"/>
    <property type="molecule type" value="Genomic_DNA"/>
</dbReference>